<dbReference type="eggNOG" id="COG2065">
    <property type="taxonomic scope" value="Bacteria"/>
</dbReference>
<dbReference type="PANTHER" id="PTHR11608:SF0">
    <property type="entry name" value="BIFUNCTIONAL PROTEIN PYRR"/>
    <property type="match status" value="1"/>
</dbReference>
<dbReference type="HAMAP" id="MF_01219">
    <property type="entry name" value="PyrR"/>
    <property type="match status" value="1"/>
</dbReference>
<comment type="function">
    <text evidence="4">Regulates the transcription of the pyrimidine nucleotide (pyr) operon in response to exogenous pyrimidines.</text>
</comment>
<dbReference type="PANTHER" id="PTHR11608">
    <property type="entry name" value="BIFUNCTIONAL PROTEIN PYRR"/>
    <property type="match status" value="1"/>
</dbReference>
<evidence type="ECO:0000256" key="4">
    <source>
        <dbReference type="HAMAP-Rule" id="MF_01219"/>
    </source>
</evidence>
<reference evidence="7" key="1">
    <citation type="journal article" date="2010" name="Stand. Genomic Sci.">
        <title>Complete genome sequence of 'Thermobaculum terrenum' type strain (YNP1).</title>
        <authorList>
            <person name="Kiss H."/>
            <person name="Cleland D."/>
            <person name="Lapidus A."/>
            <person name="Lucas S."/>
            <person name="Glavina Del Rio T."/>
            <person name="Nolan M."/>
            <person name="Tice H."/>
            <person name="Han C."/>
            <person name="Goodwin L."/>
            <person name="Pitluck S."/>
            <person name="Liolios K."/>
            <person name="Ivanova N."/>
            <person name="Mavromatis K."/>
            <person name="Ovchinnikova G."/>
            <person name="Pati A."/>
            <person name="Chen A."/>
            <person name="Palaniappan K."/>
            <person name="Land M."/>
            <person name="Hauser L."/>
            <person name="Chang Y."/>
            <person name="Jeffries C."/>
            <person name="Lu M."/>
            <person name="Brettin T."/>
            <person name="Detter J."/>
            <person name="Goker M."/>
            <person name="Tindall B."/>
            <person name="Beck B."/>
            <person name="McDermott T."/>
            <person name="Woyke T."/>
            <person name="Bristow J."/>
            <person name="Eisen J."/>
            <person name="Markowitz V."/>
            <person name="Hugenholtz P."/>
            <person name="Kyrpides N."/>
            <person name="Klenk H."/>
            <person name="Cheng J."/>
        </authorList>
    </citation>
    <scope>NUCLEOTIDE SEQUENCE [LARGE SCALE GENOMIC DNA]</scope>
    <source>
        <strain evidence="7">ATCC BAA-798 / YNP1</strain>
    </source>
</reference>
<name>D1CBW7_THET1</name>
<evidence type="ECO:0000256" key="1">
    <source>
        <dbReference type="ARBA" id="ARBA00005565"/>
    </source>
</evidence>
<keyword evidence="4 6" id="KW-0808">Transferase</keyword>
<feature type="domain" description="Phosphoribosyltransferase" evidence="5">
    <location>
        <begin position="11"/>
        <end position="156"/>
    </location>
</feature>
<dbReference type="GO" id="GO:0006355">
    <property type="term" value="P:regulation of DNA-templated transcription"/>
    <property type="evidence" value="ECO:0007669"/>
    <property type="project" value="UniProtKB-UniRule"/>
</dbReference>
<comment type="similarity">
    <text evidence="1 4">Belongs to the purine/pyrimidine phosphoribosyltransferase family. PyrR subfamily.</text>
</comment>
<dbReference type="NCBIfam" id="NF003549">
    <property type="entry name" value="PRK05205.1-5"/>
    <property type="match status" value="1"/>
</dbReference>
<accession>D1CBW7</accession>
<keyword evidence="4 6" id="KW-0328">Glycosyltransferase</keyword>
<dbReference type="NCBIfam" id="NF003548">
    <property type="entry name" value="PRK05205.1-4"/>
    <property type="match status" value="1"/>
</dbReference>
<keyword evidence="7" id="KW-1185">Reference proteome</keyword>
<dbReference type="SUPFAM" id="SSF53271">
    <property type="entry name" value="PRTase-like"/>
    <property type="match status" value="1"/>
</dbReference>
<dbReference type="OrthoDB" id="9802227at2"/>
<dbReference type="KEGG" id="ttr:Tter_1375"/>
<dbReference type="InterPro" id="IPR000836">
    <property type="entry name" value="PRTase_dom"/>
</dbReference>
<comment type="function">
    <text evidence="4">Also displays a weak uracil phosphoribosyltransferase activity which is not physiologically significant.</text>
</comment>
<keyword evidence="2 4" id="KW-0805">Transcription regulation</keyword>
<feature type="short sequence motif" description="PRPP-binding" evidence="4">
    <location>
        <begin position="104"/>
        <end position="116"/>
    </location>
</feature>
<dbReference type="CDD" id="cd06223">
    <property type="entry name" value="PRTases_typeI"/>
    <property type="match status" value="1"/>
</dbReference>
<dbReference type="GO" id="GO:0004845">
    <property type="term" value="F:uracil phosphoribosyltransferase activity"/>
    <property type="evidence" value="ECO:0007669"/>
    <property type="project" value="UniProtKB-UniRule"/>
</dbReference>
<organism evidence="6 7">
    <name type="scientific">Thermobaculum terrenum (strain ATCC BAA-798 / CCMEE 7001 / YNP1)</name>
    <dbReference type="NCBI Taxonomy" id="525904"/>
    <lineage>
        <taxon>Bacteria</taxon>
        <taxon>Bacillati</taxon>
        <taxon>Chloroflexota</taxon>
        <taxon>Chloroflexia</taxon>
        <taxon>Candidatus Thermobaculales</taxon>
        <taxon>Candidatus Thermobaculaceae</taxon>
        <taxon>Thermobaculum</taxon>
    </lineage>
</organism>
<dbReference type="Pfam" id="PF00156">
    <property type="entry name" value="Pribosyltran"/>
    <property type="match status" value="1"/>
</dbReference>
<dbReference type="EMBL" id="CP001825">
    <property type="protein sequence ID" value="ACZ42282.1"/>
    <property type="molecule type" value="Genomic_DNA"/>
</dbReference>
<dbReference type="InterPro" id="IPR023050">
    <property type="entry name" value="PyrR"/>
</dbReference>
<gene>
    <name evidence="4" type="primary">pyrR</name>
    <name evidence="6" type="ordered locus">Tter_1375</name>
</gene>
<dbReference type="HOGENOM" id="CLU_094234_2_1_0"/>
<proteinExistence type="inferred from homology"/>
<evidence type="ECO:0000256" key="3">
    <source>
        <dbReference type="ARBA" id="ARBA00023163"/>
    </source>
</evidence>
<evidence type="ECO:0000256" key="2">
    <source>
        <dbReference type="ARBA" id="ARBA00023015"/>
    </source>
</evidence>
<dbReference type="Gene3D" id="3.40.50.2020">
    <property type="match status" value="1"/>
</dbReference>
<dbReference type="STRING" id="525904.Tter_1375"/>
<dbReference type="EC" id="2.4.2.9" evidence="4"/>
<dbReference type="InterPro" id="IPR029057">
    <property type="entry name" value="PRTase-like"/>
</dbReference>
<sequence>MGPNRLDERAKNLIDQSAMRRMLIRMAHQIFENNPDLYDVVLIGIRTRGVHLAHRLQTELLRIGGVKVPVGEIDITPYRDDLLRRDDYQSNYSNVDFQVENRTVILVDDVLYTGRTARAAMEAVIDMGRPARIQLAVLIDRGHRELPIRPDYVGKNLPSSREEEVLVRISDVDGVEGVYLVRRGED</sequence>
<dbReference type="AlphaFoldDB" id="D1CBW7"/>
<keyword evidence="3 4" id="KW-0804">Transcription</keyword>
<evidence type="ECO:0000259" key="5">
    <source>
        <dbReference type="Pfam" id="PF00156"/>
    </source>
</evidence>
<dbReference type="InterPro" id="IPR050137">
    <property type="entry name" value="PyrR_bifunctional"/>
</dbReference>
<dbReference type="FunFam" id="3.40.50.2020:FF:000020">
    <property type="entry name" value="Bifunctional protein PyrR"/>
    <property type="match status" value="1"/>
</dbReference>
<dbReference type="RefSeq" id="WP_012875317.1">
    <property type="nucleotide sequence ID" value="NC_013525.1"/>
</dbReference>
<evidence type="ECO:0000313" key="6">
    <source>
        <dbReference type="EMBL" id="ACZ42282.1"/>
    </source>
</evidence>
<comment type="catalytic activity">
    <reaction evidence="4">
        <text>UMP + diphosphate = 5-phospho-alpha-D-ribose 1-diphosphate + uracil</text>
        <dbReference type="Rhea" id="RHEA:13017"/>
        <dbReference type="ChEBI" id="CHEBI:17568"/>
        <dbReference type="ChEBI" id="CHEBI:33019"/>
        <dbReference type="ChEBI" id="CHEBI:57865"/>
        <dbReference type="ChEBI" id="CHEBI:58017"/>
        <dbReference type="EC" id="2.4.2.9"/>
    </reaction>
</comment>
<evidence type="ECO:0000313" key="7">
    <source>
        <dbReference type="Proteomes" id="UP000000323"/>
    </source>
</evidence>
<protein>
    <recommendedName>
        <fullName evidence="4">Bifunctional protein PyrR</fullName>
    </recommendedName>
    <domain>
        <recommendedName>
            <fullName evidence="4">Pyrimidine operon regulatory protein</fullName>
        </recommendedName>
    </domain>
    <domain>
        <recommendedName>
            <fullName evidence="4">Uracil phosphoribosyltransferase</fullName>
            <shortName evidence="4">UPRTase</shortName>
            <ecNumber evidence="4">2.4.2.9</ecNumber>
        </recommendedName>
    </domain>
</protein>
<dbReference type="Proteomes" id="UP000000323">
    <property type="component" value="Chromosome 1"/>
</dbReference>